<dbReference type="Proteomes" id="UP000283868">
    <property type="component" value="Unassembled WGS sequence"/>
</dbReference>
<evidence type="ECO:0000313" key="2">
    <source>
        <dbReference type="Proteomes" id="UP000283868"/>
    </source>
</evidence>
<comment type="caution">
    <text evidence="1">The sequence shown here is derived from an EMBL/GenBank/DDBJ whole genome shotgun (WGS) entry which is preliminary data.</text>
</comment>
<protein>
    <submittedName>
        <fullName evidence="1">Uncharacterized protein</fullName>
    </submittedName>
</protein>
<keyword evidence="2" id="KW-1185">Reference proteome</keyword>
<proteinExistence type="predicted"/>
<sequence>MSSGSKAEEERYKCVNIFHKRIYRITILLSTHCKTYCFTFQKSRFCKVKAALLRCKTYAFATSNRNYRFSSELSLQNQGDFHVLYSKISNSSRKSMFPINPFLSIPSIKHL</sequence>
<dbReference type="EMBL" id="QXEN01000005">
    <property type="protein sequence ID" value="RRF87642.1"/>
    <property type="molecule type" value="Genomic_DNA"/>
</dbReference>
<evidence type="ECO:0000313" key="1">
    <source>
        <dbReference type="EMBL" id="RRF87642.1"/>
    </source>
</evidence>
<accession>A0A3R8HT49</accession>
<organism evidence="1 2">
    <name type="scientific">Prevotella intermedia</name>
    <dbReference type="NCBI Taxonomy" id="28131"/>
    <lineage>
        <taxon>Bacteria</taxon>
        <taxon>Pseudomonadati</taxon>
        <taxon>Bacteroidota</taxon>
        <taxon>Bacteroidia</taxon>
        <taxon>Bacteroidales</taxon>
        <taxon>Prevotellaceae</taxon>
        <taxon>Prevotella</taxon>
    </lineage>
</organism>
<gene>
    <name evidence="1" type="ORF">D2S45_04815</name>
</gene>
<dbReference type="AlphaFoldDB" id="A0A3R8HT49"/>
<name>A0A3R8HT49_PREIN</name>
<reference evidence="1 2" key="1">
    <citation type="submission" date="2018-08" db="EMBL/GenBank/DDBJ databases">
        <title>Comparative analysis of Prevotella intermedia strains.</title>
        <authorList>
            <person name="Moon J.-H."/>
            <person name="Lee J.-H."/>
        </authorList>
    </citation>
    <scope>NUCLEOTIDE SEQUENCE [LARGE SCALE GENOMIC DNA]</scope>
    <source>
        <strain evidence="1 2">ATCC 15033</strain>
    </source>
</reference>